<dbReference type="GO" id="GO:0030313">
    <property type="term" value="C:cell envelope"/>
    <property type="evidence" value="ECO:0007669"/>
    <property type="project" value="UniProtKB-SubCell"/>
</dbReference>
<keyword evidence="3" id="KW-0813">Transport</keyword>
<comment type="similarity">
    <text evidence="2">Belongs to the bacterial solute-binding protein 1 family.</text>
</comment>
<keyword evidence="9" id="KW-1185">Reference proteome</keyword>
<keyword evidence="4 7" id="KW-0732">Signal</keyword>
<proteinExistence type="inferred from homology"/>
<evidence type="ECO:0000256" key="2">
    <source>
        <dbReference type="ARBA" id="ARBA00008520"/>
    </source>
</evidence>
<comment type="caution">
    <text evidence="8">The sequence shown here is derived from an EMBL/GenBank/DDBJ whole genome shotgun (WGS) entry which is preliminary data.</text>
</comment>
<dbReference type="RefSeq" id="WP_133766374.1">
    <property type="nucleotide sequence ID" value="NZ_BAAARP010000002.1"/>
</dbReference>
<feature type="signal peptide" evidence="7">
    <location>
        <begin position="1"/>
        <end position="24"/>
    </location>
</feature>
<dbReference type="PANTHER" id="PTHR43649">
    <property type="entry name" value="ARABINOSE-BINDING PROTEIN-RELATED"/>
    <property type="match status" value="1"/>
</dbReference>
<dbReference type="Pfam" id="PF01547">
    <property type="entry name" value="SBP_bac_1"/>
    <property type="match status" value="1"/>
</dbReference>
<evidence type="ECO:0000256" key="4">
    <source>
        <dbReference type="ARBA" id="ARBA00022729"/>
    </source>
</evidence>
<dbReference type="EMBL" id="SOAM01000002">
    <property type="protein sequence ID" value="TDS77286.1"/>
    <property type="molecule type" value="Genomic_DNA"/>
</dbReference>
<dbReference type="SUPFAM" id="SSF53850">
    <property type="entry name" value="Periplasmic binding protein-like II"/>
    <property type="match status" value="1"/>
</dbReference>
<accession>A0A4R7FLN3</accession>
<comment type="subcellular location">
    <subcellularLocation>
        <location evidence="1">Cell envelope</location>
    </subcellularLocation>
</comment>
<gene>
    <name evidence="8" type="ORF">CLV52_2229</name>
</gene>
<dbReference type="PANTHER" id="PTHR43649:SF28">
    <property type="entry name" value="BINDING PROTEIN COMPONENT OF ABC SUGAR TRANSPORTER-RELATED"/>
    <property type="match status" value="1"/>
</dbReference>
<name>A0A4R7FLN3_9MICO</name>
<dbReference type="AlphaFoldDB" id="A0A4R7FLN3"/>
<evidence type="ECO:0000256" key="3">
    <source>
        <dbReference type="ARBA" id="ARBA00022448"/>
    </source>
</evidence>
<evidence type="ECO:0000313" key="9">
    <source>
        <dbReference type="Proteomes" id="UP000295344"/>
    </source>
</evidence>
<reference evidence="8 9" key="1">
    <citation type="submission" date="2019-03" db="EMBL/GenBank/DDBJ databases">
        <title>Genomic Encyclopedia of Archaeal and Bacterial Type Strains, Phase II (KMG-II): from individual species to whole genera.</title>
        <authorList>
            <person name="Goeker M."/>
        </authorList>
    </citation>
    <scope>NUCLEOTIDE SEQUENCE [LARGE SCALE GENOMIC DNA]</scope>
    <source>
        <strain evidence="8 9">DSM 24782</strain>
    </source>
</reference>
<evidence type="ECO:0000256" key="7">
    <source>
        <dbReference type="SAM" id="SignalP"/>
    </source>
</evidence>
<dbReference type="Proteomes" id="UP000295344">
    <property type="component" value="Unassembled WGS sequence"/>
</dbReference>
<feature type="chain" id="PRO_5038557689" description="Probable sugar-binding periplasmic protein" evidence="7">
    <location>
        <begin position="25"/>
        <end position="439"/>
    </location>
</feature>
<evidence type="ECO:0000256" key="5">
    <source>
        <dbReference type="ARBA" id="ARBA00049629"/>
    </source>
</evidence>
<organism evidence="8 9">
    <name type="scientific">Amnibacterium kyonggiense</name>
    <dbReference type="NCBI Taxonomy" id="595671"/>
    <lineage>
        <taxon>Bacteria</taxon>
        <taxon>Bacillati</taxon>
        <taxon>Actinomycetota</taxon>
        <taxon>Actinomycetes</taxon>
        <taxon>Micrococcales</taxon>
        <taxon>Microbacteriaceae</taxon>
        <taxon>Amnibacterium</taxon>
    </lineage>
</organism>
<evidence type="ECO:0000313" key="8">
    <source>
        <dbReference type="EMBL" id="TDS77286.1"/>
    </source>
</evidence>
<comment type="function">
    <text evidence="5">Part of a binding-protein-dependent transport system for a sugar.</text>
</comment>
<dbReference type="OrthoDB" id="2510110at2"/>
<dbReference type="Gene3D" id="3.40.190.10">
    <property type="entry name" value="Periplasmic binding protein-like II"/>
    <property type="match status" value="2"/>
</dbReference>
<protein>
    <recommendedName>
        <fullName evidence="6">Probable sugar-binding periplasmic protein</fullName>
    </recommendedName>
</protein>
<evidence type="ECO:0000256" key="1">
    <source>
        <dbReference type="ARBA" id="ARBA00004196"/>
    </source>
</evidence>
<evidence type="ECO:0000256" key="6">
    <source>
        <dbReference type="ARBA" id="ARBA00049753"/>
    </source>
</evidence>
<dbReference type="InterPro" id="IPR050490">
    <property type="entry name" value="Bact_solute-bd_prot1"/>
</dbReference>
<sequence length="439" mass="46955">MTRIRAAAAVAAAAVLLLAGCSTGGGDAIASKAPTTVQGTVSFWHFFTGREAGVLKTAVTAFEKANPKVHVVIHDGQDDEKLQKAISAGQPIDLGLSYSTDIVGTFCSTGAFRDLKPYIARDRVDLGSLPAAVRSYTQYKGKRCVLPVLSDATALYMNTDLLQKAGISTPPKTLDELEADALKLTTYNPDGSIKTLGFNPLMGFQENTPQHFSAIIDGKFLDAKEDSVIGKSADWKALMQWQKGFVDRIGYAKLQRFTAGLGQEFAADTPFEKGRIAMVLDGEWRTAFIASDKADVQYATAPFPTASNHTDMYGATYITGNIAGIGKGATNPEAAWALLKYLALDTRTQVLLGNGLKNVPTLTSALNSSDLQVGDQYKTFVDAAKNPRTITSPASKNGAAYLNDFEESWDDYQTHGGDLDAILKKLDSTIDDANALSGP</sequence>
<dbReference type="PROSITE" id="PS51257">
    <property type="entry name" value="PROKAR_LIPOPROTEIN"/>
    <property type="match status" value="1"/>
</dbReference>
<dbReference type="InterPro" id="IPR006059">
    <property type="entry name" value="SBP"/>
</dbReference>